<organism evidence="1 2">
    <name type="scientific">Sphingomonas tagetis</name>
    <dbReference type="NCBI Taxonomy" id="2949092"/>
    <lineage>
        <taxon>Bacteria</taxon>
        <taxon>Pseudomonadati</taxon>
        <taxon>Pseudomonadota</taxon>
        <taxon>Alphaproteobacteria</taxon>
        <taxon>Sphingomonadales</taxon>
        <taxon>Sphingomonadaceae</taxon>
        <taxon>Sphingomonas</taxon>
    </lineage>
</organism>
<name>A0A9X2HSU0_9SPHN</name>
<evidence type="ECO:0000313" key="2">
    <source>
        <dbReference type="Proteomes" id="UP001139451"/>
    </source>
</evidence>
<keyword evidence="2" id="KW-1185">Reference proteome</keyword>
<evidence type="ECO:0000313" key="1">
    <source>
        <dbReference type="EMBL" id="MCP3731975.1"/>
    </source>
</evidence>
<dbReference type="RefSeq" id="WP_254295008.1">
    <property type="nucleotide sequence ID" value="NZ_JAMLDX010000014.1"/>
</dbReference>
<sequence>MTLRVVDAAGAQLCADTTAGATLTCRIAPGSGAIAVKVANPGAAPAEAMLITN</sequence>
<reference evidence="1" key="1">
    <citation type="submission" date="2022-05" db="EMBL/GenBank/DDBJ databases">
        <title>Sphingomonas sp. strain MG17 Genome sequencing and assembly.</title>
        <authorList>
            <person name="Kim I."/>
        </authorList>
    </citation>
    <scope>NUCLEOTIDE SEQUENCE</scope>
    <source>
        <strain evidence="1">MG17</strain>
    </source>
</reference>
<comment type="caution">
    <text evidence="1">The sequence shown here is derived from an EMBL/GenBank/DDBJ whole genome shotgun (WGS) entry which is preliminary data.</text>
</comment>
<gene>
    <name evidence="1" type="ORF">M9978_16235</name>
</gene>
<protein>
    <submittedName>
        <fullName evidence="1">Uncharacterized protein</fullName>
    </submittedName>
</protein>
<proteinExistence type="predicted"/>
<accession>A0A9X2HSU0</accession>
<dbReference type="AlphaFoldDB" id="A0A9X2HSU0"/>
<dbReference type="Proteomes" id="UP001139451">
    <property type="component" value="Unassembled WGS sequence"/>
</dbReference>
<dbReference type="EMBL" id="JAMLDX010000014">
    <property type="protein sequence ID" value="MCP3731975.1"/>
    <property type="molecule type" value="Genomic_DNA"/>
</dbReference>